<evidence type="ECO:0000313" key="1">
    <source>
        <dbReference type="EMBL" id="ERJ89949.1"/>
    </source>
</evidence>
<dbReference type="EMBL" id="AWVF01000368">
    <property type="protein sequence ID" value="ERJ89949.1"/>
    <property type="molecule type" value="Genomic_DNA"/>
</dbReference>
<keyword evidence="2" id="KW-1185">Reference proteome</keyword>
<reference evidence="1 2" key="1">
    <citation type="submission" date="2013-07" db="EMBL/GenBank/DDBJ databases">
        <authorList>
            <person name="Weinstock G."/>
            <person name="Sodergren E."/>
            <person name="Wylie T."/>
            <person name="Fulton L."/>
            <person name="Fulton R."/>
            <person name="Fronick C."/>
            <person name="O'Laughlin M."/>
            <person name="Godfrey J."/>
            <person name="Miner T."/>
            <person name="Herter B."/>
            <person name="Appelbaum E."/>
            <person name="Cordes M."/>
            <person name="Lek S."/>
            <person name="Wollam A."/>
            <person name="Pepin K.H."/>
            <person name="Palsikar V.B."/>
            <person name="Mitreva M."/>
            <person name="Wilson R.K."/>
        </authorList>
    </citation>
    <scope>NUCLEOTIDE SEQUENCE [LARGE SCALE GENOMIC DNA]</scope>
    <source>
        <strain evidence="1 2">ATCC 27760</strain>
    </source>
</reference>
<sequence length="40" mass="4620">MAATVFFCALCDCGEMRQHRIFQGKRSLKTNEVARCKRIT</sequence>
<dbReference type="HOGENOM" id="CLU_3296011_0_0_9"/>
<protein>
    <recommendedName>
        <fullName evidence="3">50S ribosomal protein L33 domain protein</fullName>
    </recommendedName>
</protein>
<dbReference type="AlphaFoldDB" id="U2LKC3"/>
<gene>
    <name evidence="1" type="ORF">RUMCAL_02884</name>
</gene>
<evidence type="ECO:0000313" key="2">
    <source>
        <dbReference type="Proteomes" id="UP000016662"/>
    </source>
</evidence>
<name>U2LKC3_9FIRM</name>
<proteinExistence type="predicted"/>
<accession>U2LKC3</accession>
<evidence type="ECO:0008006" key="3">
    <source>
        <dbReference type="Google" id="ProtNLM"/>
    </source>
</evidence>
<dbReference type="Proteomes" id="UP000016662">
    <property type="component" value="Unassembled WGS sequence"/>
</dbReference>
<comment type="caution">
    <text evidence="1">The sequence shown here is derived from an EMBL/GenBank/DDBJ whole genome shotgun (WGS) entry which is preliminary data.</text>
</comment>
<organism evidence="1 2">
    <name type="scientific">Ruminococcus callidus ATCC 27760</name>
    <dbReference type="NCBI Taxonomy" id="411473"/>
    <lineage>
        <taxon>Bacteria</taxon>
        <taxon>Bacillati</taxon>
        <taxon>Bacillota</taxon>
        <taxon>Clostridia</taxon>
        <taxon>Eubacteriales</taxon>
        <taxon>Oscillospiraceae</taxon>
        <taxon>Ruminococcus</taxon>
    </lineage>
</organism>